<reference evidence="1 2" key="1">
    <citation type="journal article" date="2018" name="PLoS Genet.">
        <title>Population sequencing reveals clonal diversity and ancestral inbreeding in the grapevine cultivar Chardonnay.</title>
        <authorList>
            <person name="Roach M.J."/>
            <person name="Johnson D.L."/>
            <person name="Bohlmann J."/>
            <person name="van Vuuren H.J."/>
            <person name="Jones S.J."/>
            <person name="Pretorius I.S."/>
            <person name="Schmidt S.A."/>
            <person name="Borneman A.R."/>
        </authorList>
    </citation>
    <scope>NUCLEOTIDE SEQUENCE [LARGE SCALE GENOMIC DNA]</scope>
    <source>
        <strain evidence="2">cv. Chardonnay</strain>
        <tissue evidence="1">Leaf</tissue>
    </source>
</reference>
<dbReference type="EMBL" id="QGNW01001482">
    <property type="protein sequence ID" value="RVW39465.1"/>
    <property type="molecule type" value="Genomic_DNA"/>
</dbReference>
<protein>
    <submittedName>
        <fullName evidence="1">Uncharacterized protein</fullName>
    </submittedName>
</protein>
<organism evidence="1 2">
    <name type="scientific">Vitis vinifera</name>
    <name type="common">Grape</name>
    <dbReference type="NCBI Taxonomy" id="29760"/>
    <lineage>
        <taxon>Eukaryota</taxon>
        <taxon>Viridiplantae</taxon>
        <taxon>Streptophyta</taxon>
        <taxon>Embryophyta</taxon>
        <taxon>Tracheophyta</taxon>
        <taxon>Spermatophyta</taxon>
        <taxon>Magnoliopsida</taxon>
        <taxon>eudicotyledons</taxon>
        <taxon>Gunneridae</taxon>
        <taxon>Pentapetalae</taxon>
        <taxon>rosids</taxon>
        <taxon>Vitales</taxon>
        <taxon>Vitaceae</taxon>
        <taxon>Viteae</taxon>
        <taxon>Vitis</taxon>
    </lineage>
</organism>
<dbReference type="Proteomes" id="UP000288805">
    <property type="component" value="Unassembled WGS sequence"/>
</dbReference>
<comment type="caution">
    <text evidence="1">The sequence shown here is derived from an EMBL/GenBank/DDBJ whole genome shotgun (WGS) entry which is preliminary data.</text>
</comment>
<gene>
    <name evidence="1" type="ORF">CK203_101505</name>
</gene>
<evidence type="ECO:0000313" key="1">
    <source>
        <dbReference type="EMBL" id="RVW39465.1"/>
    </source>
</evidence>
<evidence type="ECO:0000313" key="2">
    <source>
        <dbReference type="Proteomes" id="UP000288805"/>
    </source>
</evidence>
<name>A0A438DVD2_VITVI</name>
<sequence length="97" mass="11444">MQGRRKPSLRHLDRGSRCHHQMRNQSLVDLGINIGAVYGNEIKMSTPSRSRSSTIGSKGYFNWHESMHRCQQKSERQMQALLHETRRFREENEVLHI</sequence>
<proteinExistence type="predicted"/>
<accession>A0A438DVD2</accession>
<dbReference type="AlphaFoldDB" id="A0A438DVD2"/>